<evidence type="ECO:0000256" key="2">
    <source>
        <dbReference type="ARBA" id="ARBA00011906"/>
    </source>
</evidence>
<gene>
    <name evidence="10" type="ORF">NA57DRAFT_53321</name>
</gene>
<keyword evidence="8" id="KW-1133">Transmembrane helix</keyword>
<dbReference type="EMBL" id="ML978123">
    <property type="protein sequence ID" value="KAF2101347.1"/>
    <property type="molecule type" value="Genomic_DNA"/>
</dbReference>
<evidence type="ECO:0000256" key="3">
    <source>
        <dbReference type="ARBA" id="ARBA00022723"/>
    </source>
</evidence>
<dbReference type="GO" id="GO:0004503">
    <property type="term" value="F:tyrosinase activity"/>
    <property type="evidence" value="ECO:0007669"/>
    <property type="project" value="UniProtKB-EC"/>
</dbReference>
<dbReference type="PRINTS" id="PR00092">
    <property type="entry name" value="TYROSINASE"/>
</dbReference>
<dbReference type="PROSITE" id="PS00497">
    <property type="entry name" value="TYROSINASE_1"/>
    <property type="match status" value="1"/>
</dbReference>
<dbReference type="AlphaFoldDB" id="A0A9P4IKI1"/>
<dbReference type="EC" id="1.14.18.1" evidence="2"/>
<organism evidence="10 11">
    <name type="scientific">Rhizodiscina lignyota</name>
    <dbReference type="NCBI Taxonomy" id="1504668"/>
    <lineage>
        <taxon>Eukaryota</taxon>
        <taxon>Fungi</taxon>
        <taxon>Dikarya</taxon>
        <taxon>Ascomycota</taxon>
        <taxon>Pezizomycotina</taxon>
        <taxon>Dothideomycetes</taxon>
        <taxon>Pleosporomycetidae</taxon>
        <taxon>Aulographales</taxon>
        <taxon>Rhizodiscinaceae</taxon>
        <taxon>Rhizodiscina</taxon>
    </lineage>
</organism>
<evidence type="ECO:0000256" key="5">
    <source>
        <dbReference type="ARBA" id="ARBA00023101"/>
    </source>
</evidence>
<keyword evidence="8" id="KW-0472">Membrane</keyword>
<dbReference type="InterPro" id="IPR050316">
    <property type="entry name" value="Tyrosinase/Hemocyanin"/>
</dbReference>
<dbReference type="InterPro" id="IPR008922">
    <property type="entry name" value="Di-copper_centre_dom_sf"/>
</dbReference>
<evidence type="ECO:0000256" key="8">
    <source>
        <dbReference type="SAM" id="Phobius"/>
    </source>
</evidence>
<evidence type="ECO:0000256" key="6">
    <source>
        <dbReference type="ARBA" id="ARBA00048233"/>
    </source>
</evidence>
<dbReference type="OrthoDB" id="6132182at2759"/>
<accession>A0A9P4IKI1</accession>
<keyword evidence="4" id="KW-0186">Copper</keyword>
<evidence type="ECO:0000256" key="4">
    <source>
        <dbReference type="ARBA" id="ARBA00023008"/>
    </source>
</evidence>
<comment type="catalytic activity">
    <reaction evidence="6">
        <text>2 L-dopa + O2 = 2 L-dopaquinone + 2 H2O</text>
        <dbReference type="Rhea" id="RHEA:34287"/>
        <dbReference type="ChEBI" id="CHEBI:15377"/>
        <dbReference type="ChEBI" id="CHEBI:15379"/>
        <dbReference type="ChEBI" id="CHEBI:57504"/>
        <dbReference type="ChEBI" id="CHEBI:57924"/>
        <dbReference type="EC" id="1.14.18.1"/>
    </reaction>
</comment>
<dbReference type="Pfam" id="PF00264">
    <property type="entry name" value="Tyrosinase"/>
    <property type="match status" value="1"/>
</dbReference>
<dbReference type="Proteomes" id="UP000799772">
    <property type="component" value="Unassembled WGS sequence"/>
</dbReference>
<feature type="transmembrane region" description="Helical" evidence="8">
    <location>
        <begin position="21"/>
        <end position="42"/>
    </location>
</feature>
<dbReference type="SUPFAM" id="SSF48056">
    <property type="entry name" value="Di-copper centre-containing domain"/>
    <property type="match status" value="1"/>
</dbReference>
<dbReference type="PANTHER" id="PTHR11474">
    <property type="entry name" value="TYROSINASE FAMILY MEMBER"/>
    <property type="match status" value="1"/>
</dbReference>
<dbReference type="Gene3D" id="1.10.1280.10">
    <property type="entry name" value="Di-copper center containing domain from catechol oxidase"/>
    <property type="match status" value="1"/>
</dbReference>
<dbReference type="InterPro" id="IPR002227">
    <property type="entry name" value="Tyrosinase_Cu-bd"/>
</dbReference>
<proteinExistence type="inferred from homology"/>
<protein>
    <recommendedName>
        <fullName evidence="2">tyrosinase</fullName>
        <ecNumber evidence="2">1.14.18.1</ecNumber>
    </recommendedName>
</protein>
<evidence type="ECO:0000256" key="1">
    <source>
        <dbReference type="ARBA" id="ARBA00009928"/>
    </source>
</evidence>
<evidence type="ECO:0000313" key="11">
    <source>
        <dbReference type="Proteomes" id="UP000799772"/>
    </source>
</evidence>
<comment type="similarity">
    <text evidence="1">Belongs to the tyrosinase family.</text>
</comment>
<keyword evidence="8" id="KW-0812">Transmembrane</keyword>
<keyword evidence="5" id="KW-0470">Melanin biosynthesis</keyword>
<evidence type="ECO:0000313" key="10">
    <source>
        <dbReference type="EMBL" id="KAF2101347.1"/>
    </source>
</evidence>
<keyword evidence="11" id="KW-1185">Reference proteome</keyword>
<keyword evidence="3" id="KW-0479">Metal-binding</keyword>
<feature type="domain" description="Tyrosinase copper-binding" evidence="9">
    <location>
        <begin position="162"/>
        <end position="179"/>
    </location>
</feature>
<dbReference type="GO" id="GO:0046872">
    <property type="term" value="F:metal ion binding"/>
    <property type="evidence" value="ECO:0007669"/>
    <property type="project" value="UniProtKB-KW"/>
</dbReference>
<dbReference type="GO" id="GO:0042438">
    <property type="term" value="P:melanin biosynthetic process"/>
    <property type="evidence" value="ECO:0007669"/>
    <property type="project" value="UniProtKB-KW"/>
</dbReference>
<dbReference type="PANTHER" id="PTHR11474:SF76">
    <property type="entry name" value="SHKT DOMAIN-CONTAINING PROTEIN"/>
    <property type="match status" value="1"/>
</dbReference>
<reference evidence="10" key="1">
    <citation type="journal article" date="2020" name="Stud. Mycol.">
        <title>101 Dothideomycetes genomes: a test case for predicting lifestyles and emergence of pathogens.</title>
        <authorList>
            <person name="Haridas S."/>
            <person name="Albert R."/>
            <person name="Binder M."/>
            <person name="Bloem J."/>
            <person name="Labutti K."/>
            <person name="Salamov A."/>
            <person name="Andreopoulos B."/>
            <person name="Baker S."/>
            <person name="Barry K."/>
            <person name="Bills G."/>
            <person name="Bluhm B."/>
            <person name="Cannon C."/>
            <person name="Castanera R."/>
            <person name="Culley D."/>
            <person name="Daum C."/>
            <person name="Ezra D."/>
            <person name="Gonzalez J."/>
            <person name="Henrissat B."/>
            <person name="Kuo A."/>
            <person name="Liang C."/>
            <person name="Lipzen A."/>
            <person name="Lutzoni F."/>
            <person name="Magnuson J."/>
            <person name="Mondo S."/>
            <person name="Nolan M."/>
            <person name="Ohm R."/>
            <person name="Pangilinan J."/>
            <person name="Park H.-J."/>
            <person name="Ramirez L."/>
            <person name="Alfaro M."/>
            <person name="Sun H."/>
            <person name="Tritt A."/>
            <person name="Yoshinaga Y."/>
            <person name="Zwiers L.-H."/>
            <person name="Turgeon B."/>
            <person name="Goodwin S."/>
            <person name="Spatafora J."/>
            <person name="Crous P."/>
            <person name="Grigoriev I."/>
        </authorList>
    </citation>
    <scope>NUCLEOTIDE SEQUENCE</scope>
    <source>
        <strain evidence="10">CBS 133067</strain>
    </source>
</reference>
<comment type="catalytic activity">
    <reaction evidence="7">
        <text>L-tyrosine + O2 = L-dopaquinone + H2O</text>
        <dbReference type="Rhea" id="RHEA:18117"/>
        <dbReference type="ChEBI" id="CHEBI:15377"/>
        <dbReference type="ChEBI" id="CHEBI:15379"/>
        <dbReference type="ChEBI" id="CHEBI:57924"/>
        <dbReference type="ChEBI" id="CHEBI:58315"/>
        <dbReference type="EC" id="1.14.18.1"/>
    </reaction>
</comment>
<name>A0A9P4IKI1_9PEZI</name>
<evidence type="ECO:0000256" key="7">
    <source>
        <dbReference type="ARBA" id="ARBA00048881"/>
    </source>
</evidence>
<sequence length="463" mass="52373">MWNNEGIKDTVRRWADLQSPTVLTITRALIFVLGLILVSFVLHTTQIFAYINTSVFIRTGPLHLGEAQNQSIILGPELVTISGERTGFNSNSGEWPPRLEFAILESSGPAFDLYLQCQHQFMTKNESDTLSFYQIAGIHGRPYKEFNGVKGNANLGLGYCKHNSALFLLWHRAYVALYEQIISECAQSLAPRYPATIRADYVNAAKTLRLPYWDWASTPALPEFLQRATCTVRSPEGFRTIQNPLYQYKYPPWAHEGTDPDLPPPSNGSACSLPFTVRSPNKDFVSQPEVANSNLNKVNFRNHTYRFFTSLEGNWDYFATAARWNPRRKDSLEYIHNYVHYSINGTMPNNDCSAFDPVFWLHHAKSNTDRLLALWQAVFPKTFVGSSVNDEGAFSTSPGTVETPDSPLAPFFNAKDREPLTAHMVRSIRDFGYSYPELQGDSQLSEGAVRHKVMQQVTRMYGA</sequence>
<evidence type="ECO:0000259" key="9">
    <source>
        <dbReference type="PROSITE" id="PS00497"/>
    </source>
</evidence>
<comment type="caution">
    <text evidence="10">The sequence shown here is derived from an EMBL/GenBank/DDBJ whole genome shotgun (WGS) entry which is preliminary data.</text>
</comment>